<feature type="compositionally biased region" description="Basic residues" evidence="1">
    <location>
        <begin position="124"/>
        <end position="141"/>
    </location>
</feature>
<feature type="region of interest" description="Disordered" evidence="1">
    <location>
        <begin position="77"/>
        <end position="175"/>
    </location>
</feature>
<evidence type="ECO:0000256" key="1">
    <source>
        <dbReference type="SAM" id="MobiDB-lite"/>
    </source>
</evidence>
<dbReference type="Proteomes" id="UP000015241">
    <property type="component" value="Unassembled WGS sequence"/>
</dbReference>
<dbReference type="SUPFAM" id="SSF53927">
    <property type="entry name" value="Cytidine deaminase-like"/>
    <property type="match status" value="1"/>
</dbReference>
<evidence type="ECO:0000313" key="3">
    <source>
        <dbReference type="EMBL" id="EPS98918.1"/>
    </source>
</evidence>
<feature type="compositionally biased region" description="Low complexity" evidence="1">
    <location>
        <begin position="159"/>
        <end position="175"/>
    </location>
</feature>
<dbReference type="Pfam" id="PF00383">
    <property type="entry name" value="dCMP_cyt_deam_1"/>
    <property type="match status" value="1"/>
</dbReference>
<gene>
    <name evidence="3" type="ORF">FOMPIDRAFT_1148199</name>
</gene>
<dbReference type="GO" id="GO:0003824">
    <property type="term" value="F:catalytic activity"/>
    <property type="evidence" value="ECO:0007669"/>
    <property type="project" value="InterPro"/>
</dbReference>
<dbReference type="InterPro" id="IPR002125">
    <property type="entry name" value="CMP_dCMP_dom"/>
</dbReference>
<feature type="domain" description="CMP/dCMP-type deaminase" evidence="2">
    <location>
        <begin position="1"/>
        <end position="75"/>
    </location>
</feature>
<reference evidence="3 4" key="1">
    <citation type="journal article" date="2012" name="Science">
        <title>The Paleozoic origin of enzymatic lignin decomposition reconstructed from 31 fungal genomes.</title>
        <authorList>
            <person name="Floudas D."/>
            <person name="Binder M."/>
            <person name="Riley R."/>
            <person name="Barry K."/>
            <person name="Blanchette R.A."/>
            <person name="Henrissat B."/>
            <person name="Martinez A.T."/>
            <person name="Otillar R."/>
            <person name="Spatafora J.W."/>
            <person name="Yadav J.S."/>
            <person name="Aerts A."/>
            <person name="Benoit I."/>
            <person name="Boyd A."/>
            <person name="Carlson A."/>
            <person name="Copeland A."/>
            <person name="Coutinho P.M."/>
            <person name="de Vries R.P."/>
            <person name="Ferreira P."/>
            <person name="Findley K."/>
            <person name="Foster B."/>
            <person name="Gaskell J."/>
            <person name="Glotzer D."/>
            <person name="Gorecki P."/>
            <person name="Heitman J."/>
            <person name="Hesse C."/>
            <person name="Hori C."/>
            <person name="Igarashi K."/>
            <person name="Jurgens J.A."/>
            <person name="Kallen N."/>
            <person name="Kersten P."/>
            <person name="Kohler A."/>
            <person name="Kuees U."/>
            <person name="Kumar T.K.A."/>
            <person name="Kuo A."/>
            <person name="LaButti K."/>
            <person name="Larrondo L.F."/>
            <person name="Lindquist E."/>
            <person name="Ling A."/>
            <person name="Lombard V."/>
            <person name="Lucas S."/>
            <person name="Lundell T."/>
            <person name="Martin R."/>
            <person name="McLaughlin D.J."/>
            <person name="Morgenstern I."/>
            <person name="Morin E."/>
            <person name="Murat C."/>
            <person name="Nagy L.G."/>
            <person name="Nolan M."/>
            <person name="Ohm R.A."/>
            <person name="Patyshakuliyeva A."/>
            <person name="Rokas A."/>
            <person name="Ruiz-Duenas F.J."/>
            <person name="Sabat G."/>
            <person name="Salamov A."/>
            <person name="Samejima M."/>
            <person name="Schmutz J."/>
            <person name="Slot J.C."/>
            <person name="St John F."/>
            <person name="Stenlid J."/>
            <person name="Sun H."/>
            <person name="Sun S."/>
            <person name="Syed K."/>
            <person name="Tsang A."/>
            <person name="Wiebenga A."/>
            <person name="Young D."/>
            <person name="Pisabarro A."/>
            <person name="Eastwood D.C."/>
            <person name="Martin F."/>
            <person name="Cullen D."/>
            <person name="Grigoriev I.V."/>
            <person name="Hibbett D.S."/>
        </authorList>
    </citation>
    <scope>NUCLEOTIDE SEQUENCE</scope>
    <source>
        <strain evidence="4">FP-58527</strain>
    </source>
</reference>
<evidence type="ECO:0000259" key="2">
    <source>
        <dbReference type="Pfam" id="PF00383"/>
    </source>
</evidence>
<accession>S8E696</accession>
<dbReference type="EMBL" id="KE504161">
    <property type="protein sequence ID" value="EPS98918.1"/>
    <property type="molecule type" value="Genomic_DNA"/>
</dbReference>
<dbReference type="OrthoDB" id="9972196at2759"/>
<dbReference type="HOGENOM" id="CLU_057365_0_0_1"/>
<dbReference type="eggNOG" id="ENOG502SDQ5">
    <property type="taxonomic scope" value="Eukaryota"/>
</dbReference>
<dbReference type="GO" id="GO:0006139">
    <property type="term" value="P:nucleobase-containing compound metabolic process"/>
    <property type="evidence" value="ECO:0007669"/>
    <property type="project" value="UniProtKB-ARBA"/>
</dbReference>
<dbReference type="Gene3D" id="3.40.140.10">
    <property type="entry name" value="Cytidine Deaminase, domain 2"/>
    <property type="match status" value="1"/>
</dbReference>
<dbReference type="InParanoid" id="S8E696"/>
<organism evidence="3 4">
    <name type="scientific">Fomitopsis schrenkii</name>
    <name type="common">Brown rot fungus</name>
    <dbReference type="NCBI Taxonomy" id="2126942"/>
    <lineage>
        <taxon>Eukaryota</taxon>
        <taxon>Fungi</taxon>
        <taxon>Dikarya</taxon>
        <taxon>Basidiomycota</taxon>
        <taxon>Agaricomycotina</taxon>
        <taxon>Agaricomycetes</taxon>
        <taxon>Polyporales</taxon>
        <taxon>Fomitopsis</taxon>
    </lineage>
</organism>
<evidence type="ECO:0000313" key="4">
    <source>
        <dbReference type="Proteomes" id="UP000015241"/>
    </source>
</evidence>
<name>S8E696_FOMSC</name>
<proteinExistence type="predicted"/>
<dbReference type="AlphaFoldDB" id="S8E696"/>
<dbReference type="InterPro" id="IPR016193">
    <property type="entry name" value="Cytidine_deaminase-like"/>
</dbReference>
<protein>
    <recommendedName>
        <fullName evidence="2">CMP/dCMP-type deaminase domain-containing protein</fullName>
    </recommendedName>
</protein>
<keyword evidence="4" id="KW-1185">Reference proteome</keyword>
<sequence length="269" mass="29318">MNKTQFYLSQCAEAASKSPMCFTLGAVMVKGGKVISSGFNHHRPHYDGAEVHKQGHRKPVSMHAEMHAIFNLTGMSPSFKTQVQGNERRVPQGTRVQGAPPEPRTKGKQTKGGGFQGSADQPPHHHHRSPSKSKSSRRRSPRGPSPTHASGRKRGEGSGSESSGSEGSRPVSSVGGCCRELAKGWDARRRDPRVNGADIYVARFTKTGTMGSAAPCWRCLEWCRWAGVKRIFHWNGDEGGFDVVKVNNAQGAVMYETHADVRLFAGLGW</sequence>